<feature type="domain" description="Adenine deaminase C-terminal" evidence="8">
    <location>
        <begin position="370"/>
        <end position="536"/>
    </location>
</feature>
<keyword evidence="10" id="KW-1185">Reference proteome</keyword>
<feature type="domain" description="Amidohydrolase-related" evidence="7">
    <location>
        <begin position="43"/>
        <end position="323"/>
    </location>
</feature>
<dbReference type="Proteomes" id="UP000245535">
    <property type="component" value="Unassembled WGS sequence"/>
</dbReference>
<evidence type="ECO:0000259" key="8">
    <source>
        <dbReference type="Pfam" id="PF13382"/>
    </source>
</evidence>
<evidence type="ECO:0000256" key="2">
    <source>
        <dbReference type="ARBA" id="ARBA00012782"/>
    </source>
</evidence>
<dbReference type="RefSeq" id="WP_109616929.1">
    <property type="nucleotide sequence ID" value="NZ_QGDO01000002.1"/>
</dbReference>
<dbReference type="EC" id="3.5.4.2" evidence="2 6"/>
<dbReference type="Pfam" id="PF01979">
    <property type="entry name" value="Amidohydro_1"/>
    <property type="match status" value="1"/>
</dbReference>
<dbReference type="NCBIfam" id="TIGR01178">
    <property type="entry name" value="ade"/>
    <property type="match status" value="1"/>
</dbReference>
<reference evidence="9 10" key="1">
    <citation type="submission" date="2018-03" db="EMBL/GenBank/DDBJ databases">
        <title>Genomic Encyclopedia of Archaeal and Bacterial Type Strains, Phase II (KMG-II): from individual species to whole genera.</title>
        <authorList>
            <person name="Goeker M."/>
        </authorList>
    </citation>
    <scope>NUCLEOTIDE SEQUENCE [LARGE SCALE GENOMIC DNA]</scope>
    <source>
        <strain evidence="9 10">DSM 28229</strain>
    </source>
</reference>
<dbReference type="InterPro" id="IPR011059">
    <property type="entry name" value="Metal-dep_hydrolase_composite"/>
</dbReference>
<organism evidence="9 10">
    <name type="scientific">Sediminitomix flava</name>
    <dbReference type="NCBI Taxonomy" id="379075"/>
    <lineage>
        <taxon>Bacteria</taxon>
        <taxon>Pseudomonadati</taxon>
        <taxon>Bacteroidota</taxon>
        <taxon>Cytophagia</taxon>
        <taxon>Cytophagales</taxon>
        <taxon>Flammeovirgaceae</taxon>
        <taxon>Sediminitomix</taxon>
    </lineage>
</organism>
<evidence type="ECO:0000256" key="4">
    <source>
        <dbReference type="ARBA" id="ARBA00023211"/>
    </source>
</evidence>
<dbReference type="InterPro" id="IPR026912">
    <property type="entry name" value="Adenine_deam_C"/>
</dbReference>
<dbReference type="EMBL" id="QGDO01000002">
    <property type="protein sequence ID" value="PWJ42806.1"/>
    <property type="molecule type" value="Genomic_DNA"/>
</dbReference>
<evidence type="ECO:0000256" key="6">
    <source>
        <dbReference type="HAMAP-Rule" id="MF_01518"/>
    </source>
</evidence>
<evidence type="ECO:0000256" key="5">
    <source>
        <dbReference type="ARBA" id="ARBA00047720"/>
    </source>
</evidence>
<evidence type="ECO:0000313" key="9">
    <source>
        <dbReference type="EMBL" id="PWJ42806.1"/>
    </source>
</evidence>
<comment type="cofactor">
    <cofactor evidence="6">
        <name>Mn(2+)</name>
        <dbReference type="ChEBI" id="CHEBI:29035"/>
    </cofactor>
</comment>
<dbReference type="InterPro" id="IPR006680">
    <property type="entry name" value="Amidohydro-rel"/>
</dbReference>
<keyword evidence="3 6" id="KW-0378">Hydrolase</keyword>
<keyword evidence="4 6" id="KW-0464">Manganese</keyword>
<evidence type="ECO:0000313" key="10">
    <source>
        <dbReference type="Proteomes" id="UP000245535"/>
    </source>
</evidence>
<evidence type="ECO:0000256" key="1">
    <source>
        <dbReference type="ARBA" id="ARBA00006773"/>
    </source>
</evidence>
<dbReference type="Pfam" id="PF13382">
    <property type="entry name" value="Adenine_deam_C"/>
    <property type="match status" value="1"/>
</dbReference>
<name>A0A315ZB42_SEDFL</name>
<evidence type="ECO:0000256" key="3">
    <source>
        <dbReference type="ARBA" id="ARBA00022801"/>
    </source>
</evidence>
<comment type="similarity">
    <text evidence="1 6">Belongs to the metallo-dependent hydrolases superfamily. Adenine deaminase family.</text>
</comment>
<dbReference type="PANTHER" id="PTHR11113:SF2">
    <property type="entry name" value="ADENINE DEAMINASE"/>
    <property type="match status" value="1"/>
</dbReference>
<evidence type="ECO:0000259" key="7">
    <source>
        <dbReference type="Pfam" id="PF01979"/>
    </source>
</evidence>
<dbReference type="HAMAP" id="MF_01518">
    <property type="entry name" value="Adenine_deamin"/>
    <property type="match status" value="1"/>
</dbReference>
<dbReference type="SUPFAM" id="SSF51556">
    <property type="entry name" value="Metallo-dependent hydrolases"/>
    <property type="match status" value="1"/>
</dbReference>
<dbReference type="AlphaFoldDB" id="A0A315ZB42"/>
<protein>
    <recommendedName>
        <fullName evidence="2 6">Adenine deaminase</fullName>
        <shortName evidence="6">Adenase</shortName>
        <shortName evidence="6">Adenine aminase</shortName>
        <ecNumber evidence="2 6">3.5.4.2</ecNumber>
    </recommendedName>
</protein>
<comment type="catalytic activity">
    <reaction evidence="5 6">
        <text>adenine + H2O + H(+) = hypoxanthine + NH4(+)</text>
        <dbReference type="Rhea" id="RHEA:23688"/>
        <dbReference type="ChEBI" id="CHEBI:15377"/>
        <dbReference type="ChEBI" id="CHEBI:15378"/>
        <dbReference type="ChEBI" id="CHEBI:16708"/>
        <dbReference type="ChEBI" id="CHEBI:17368"/>
        <dbReference type="ChEBI" id="CHEBI:28938"/>
        <dbReference type="EC" id="3.5.4.2"/>
    </reaction>
</comment>
<dbReference type="SUPFAM" id="SSF51338">
    <property type="entry name" value="Composite domain of metallo-dependent hydrolases"/>
    <property type="match status" value="1"/>
</dbReference>
<sequence length="543" mass="59760">MQKITANLIDIPKQSIYPAEVLFESGRIIEINELPENTELEGYIMPGFVDAHVHIESSMLVPSEFARLAVLHGTVATVSDPHEIANVNGIEGVEFMIENGKKVPLKFYFGAPSCVPATNFETAGANIGPDGIRQLLERDDIVYLAEMMNFPGVIYGDKEVHEKLAIAKELRKPIDGHAPQVRGEDLLKYIDVGISTDHECTTFDEAKEKIQNGMLVQIREGSAAKNYEALHALIDEYASRMMFCTDDMHPNQLIHGHLNKLVARAINDGHELFDVLNMACVNPVLHYNLNVGLLRENDPADFILVKDLTSFDVLQTYIDGELVAQEGQSFIKSVEVKPINKFYSYEVNASDFRIKPESKNLKVILAEDGQLITKAIQESALIENDNVISNSSEDILKLTVVNRYSKEKPAVAFIKGIGLKNGALASSIAHDSHNIIAVGADDESLAKAVNEIMNNQGGVTAFDGEKVHSLALGVAGLMTEADAFEVAKDYEAIVQKTKQLGVNLHDPFMTLSFMALLVIPELKLSDKGLFDGKSFQFTSVFDA</sequence>
<dbReference type="Gene3D" id="3.20.20.140">
    <property type="entry name" value="Metal-dependent hydrolases"/>
    <property type="match status" value="1"/>
</dbReference>
<accession>A0A315ZB42</accession>
<dbReference type="CDD" id="cd01295">
    <property type="entry name" value="AdeC"/>
    <property type="match status" value="1"/>
</dbReference>
<gene>
    <name evidence="6" type="primary">ade</name>
    <name evidence="9" type="ORF">BC781_102352</name>
</gene>
<dbReference type="OrthoDB" id="9775607at2"/>
<dbReference type="GO" id="GO:0006146">
    <property type="term" value="P:adenine catabolic process"/>
    <property type="evidence" value="ECO:0007669"/>
    <property type="project" value="InterPro"/>
</dbReference>
<dbReference type="PANTHER" id="PTHR11113">
    <property type="entry name" value="N-ACETYLGLUCOSAMINE-6-PHOSPHATE DEACETYLASE"/>
    <property type="match status" value="1"/>
</dbReference>
<dbReference type="InterPro" id="IPR006679">
    <property type="entry name" value="Adenine_deam"/>
</dbReference>
<proteinExistence type="inferred from homology"/>
<dbReference type="InterPro" id="IPR032466">
    <property type="entry name" value="Metal_Hydrolase"/>
</dbReference>
<dbReference type="GO" id="GO:0000034">
    <property type="term" value="F:adenine deaminase activity"/>
    <property type="evidence" value="ECO:0007669"/>
    <property type="project" value="UniProtKB-UniRule"/>
</dbReference>
<comment type="caution">
    <text evidence="9">The sequence shown here is derived from an EMBL/GenBank/DDBJ whole genome shotgun (WGS) entry which is preliminary data.</text>
</comment>